<dbReference type="EMBL" id="CM016556">
    <property type="protein sequence ID" value="TKW14615.1"/>
    <property type="molecule type" value="Genomic_DNA"/>
</dbReference>
<organism evidence="1 2">
    <name type="scientific">Setaria viridis</name>
    <name type="common">Green bristlegrass</name>
    <name type="synonym">Setaria italica subsp. viridis</name>
    <dbReference type="NCBI Taxonomy" id="4556"/>
    <lineage>
        <taxon>Eukaryota</taxon>
        <taxon>Viridiplantae</taxon>
        <taxon>Streptophyta</taxon>
        <taxon>Embryophyta</taxon>
        <taxon>Tracheophyta</taxon>
        <taxon>Spermatophyta</taxon>
        <taxon>Magnoliopsida</taxon>
        <taxon>Liliopsida</taxon>
        <taxon>Poales</taxon>
        <taxon>Poaceae</taxon>
        <taxon>PACMAD clade</taxon>
        <taxon>Panicoideae</taxon>
        <taxon>Panicodae</taxon>
        <taxon>Paniceae</taxon>
        <taxon>Cenchrinae</taxon>
        <taxon>Setaria</taxon>
    </lineage>
</organism>
<dbReference type="Gramene" id="TKW14614">
    <property type="protein sequence ID" value="TKW14614"/>
    <property type="gene ID" value="SEVIR_5G177932v2"/>
</dbReference>
<sequence>MERMSGEASSMARLQEAGHEGERVKGLSGFYSVAQLLTEFQEMVMDAGAVRDIVASSFDAMEGSISALRAAMDEQQWLVDAEREMYGAVVEGFLREINVGSNRMSSPGEGARTPTLQHDSDATENCLEELQSTKDETMRLQSERRIIAEESDSRQCYHSKEQCIYREEAERLAEERIDSDVRSEPQCVLYTAASRDLVKKLAVLADVQRVTEERDEVDIRREVQIEIYSTIVKNLLKGMAADSVDHLIKTFIKDEVHAVFLAKTLNSWKSTTEMSHSERLIKEEIDCIVFGGLAVDLISGHNFRAIKSYGENSPRNNLGRFSMIDNIEQLKKVKMEINVTTEDEGADSDQHGVPVKQEIQSWCLLRQAKLQRQ</sequence>
<dbReference type="InterPro" id="IPR037490">
    <property type="entry name" value="WAP"/>
</dbReference>
<dbReference type="AlphaFoldDB" id="A0A4U6UIR5"/>
<dbReference type="EMBL" id="CM016556">
    <property type="protein sequence ID" value="TKW14614.1"/>
    <property type="molecule type" value="Genomic_DNA"/>
</dbReference>
<keyword evidence="2" id="KW-1185">Reference proteome</keyword>
<dbReference type="PANTHER" id="PTHR33883">
    <property type="entry name" value="WPP DOMAIN-ASSOCIATED PROTEIN"/>
    <property type="match status" value="1"/>
</dbReference>
<protein>
    <submittedName>
        <fullName evidence="1">Uncharacterized protein</fullName>
    </submittedName>
</protein>
<dbReference type="PANTHER" id="PTHR33883:SF7">
    <property type="entry name" value="OS04G0521600 PROTEIN"/>
    <property type="match status" value="1"/>
</dbReference>
<dbReference type="Proteomes" id="UP000298652">
    <property type="component" value="Chromosome 5"/>
</dbReference>
<proteinExistence type="predicted"/>
<name>A0A4U6UIR5_SETVI</name>
<accession>A0A4U6UIR5</accession>
<evidence type="ECO:0000313" key="1">
    <source>
        <dbReference type="EMBL" id="TKW14614.1"/>
    </source>
</evidence>
<gene>
    <name evidence="1" type="ORF">SEVIR_5G177932v2</name>
</gene>
<reference evidence="1 2" key="1">
    <citation type="submission" date="2019-03" db="EMBL/GenBank/DDBJ databases">
        <title>WGS assembly of Setaria viridis.</title>
        <authorList>
            <person name="Huang P."/>
            <person name="Jenkins J."/>
            <person name="Grimwood J."/>
            <person name="Barry K."/>
            <person name="Healey A."/>
            <person name="Mamidi S."/>
            <person name="Sreedasyam A."/>
            <person name="Shu S."/>
            <person name="Feldman M."/>
            <person name="Wu J."/>
            <person name="Yu Y."/>
            <person name="Chen C."/>
            <person name="Johnson J."/>
            <person name="Rokhsar D."/>
            <person name="Baxter I."/>
            <person name="Schmutz J."/>
            <person name="Brutnell T."/>
            <person name="Kellogg E."/>
        </authorList>
    </citation>
    <scope>NUCLEOTIDE SEQUENCE [LARGE SCALE GENOMIC DNA]</scope>
    <source>
        <strain evidence="2">cv. A10</strain>
    </source>
</reference>
<evidence type="ECO:0000313" key="2">
    <source>
        <dbReference type="Proteomes" id="UP000298652"/>
    </source>
</evidence>
<dbReference type="Gramene" id="TKW14615">
    <property type="protein sequence ID" value="TKW14615"/>
    <property type="gene ID" value="SEVIR_5G177932v2"/>
</dbReference>